<dbReference type="Pfam" id="PF00481">
    <property type="entry name" value="PP2C"/>
    <property type="match status" value="1"/>
</dbReference>
<dbReference type="InterPro" id="IPR001932">
    <property type="entry name" value="PPM-type_phosphatase-like_dom"/>
</dbReference>
<organism evidence="3 4">
    <name type="scientific">Micractinium conductrix</name>
    <dbReference type="NCBI Taxonomy" id="554055"/>
    <lineage>
        <taxon>Eukaryota</taxon>
        <taxon>Viridiplantae</taxon>
        <taxon>Chlorophyta</taxon>
        <taxon>core chlorophytes</taxon>
        <taxon>Trebouxiophyceae</taxon>
        <taxon>Chlorellales</taxon>
        <taxon>Chlorellaceae</taxon>
        <taxon>Chlorella clade</taxon>
        <taxon>Micractinium</taxon>
    </lineage>
</organism>
<dbReference type="InterPro" id="IPR015655">
    <property type="entry name" value="PP2C"/>
</dbReference>
<evidence type="ECO:0000259" key="2">
    <source>
        <dbReference type="PROSITE" id="PS51746"/>
    </source>
</evidence>
<dbReference type="CDD" id="cd00143">
    <property type="entry name" value="PP2Cc"/>
    <property type="match status" value="1"/>
</dbReference>
<feature type="region of interest" description="Disordered" evidence="1">
    <location>
        <begin position="528"/>
        <end position="560"/>
    </location>
</feature>
<dbReference type="Gene3D" id="3.60.40.10">
    <property type="entry name" value="PPM-type phosphatase domain"/>
    <property type="match status" value="1"/>
</dbReference>
<feature type="domain" description="PPM-type phosphatase" evidence="2">
    <location>
        <begin position="46"/>
        <end position="322"/>
    </location>
</feature>
<keyword evidence="4" id="KW-1185">Reference proteome</keyword>
<accession>A0A2P6V522</accession>
<feature type="compositionally biased region" description="Polar residues" evidence="1">
    <location>
        <begin position="541"/>
        <end position="560"/>
    </location>
</feature>
<dbReference type="InterPro" id="IPR036457">
    <property type="entry name" value="PPM-type-like_dom_sf"/>
</dbReference>
<reference evidence="3 4" key="1">
    <citation type="journal article" date="2018" name="Plant J.">
        <title>Genome sequences of Chlorella sorokiniana UTEX 1602 and Micractinium conductrix SAG 241.80: implications to maltose excretion by a green alga.</title>
        <authorList>
            <person name="Arriola M.B."/>
            <person name="Velmurugan N."/>
            <person name="Zhang Y."/>
            <person name="Plunkett M.H."/>
            <person name="Hondzo H."/>
            <person name="Barney B.M."/>
        </authorList>
    </citation>
    <scope>NUCLEOTIDE SEQUENCE [LARGE SCALE GENOMIC DNA]</scope>
    <source>
        <strain evidence="3 4">SAG 241.80</strain>
    </source>
</reference>
<comment type="caution">
    <text evidence="3">The sequence shown here is derived from an EMBL/GenBank/DDBJ whole genome shotgun (WGS) entry which is preliminary data.</text>
</comment>
<gene>
    <name evidence="3" type="ORF">C2E20_7363</name>
</gene>
<dbReference type="PANTHER" id="PTHR47992">
    <property type="entry name" value="PROTEIN PHOSPHATASE"/>
    <property type="match status" value="1"/>
</dbReference>
<dbReference type="STRING" id="554055.A0A2P6V522"/>
<proteinExistence type="predicted"/>
<protein>
    <submittedName>
        <fullName evidence="3">Phosphatase 2C 5 isoform X1</fullName>
    </submittedName>
</protein>
<evidence type="ECO:0000313" key="3">
    <source>
        <dbReference type="EMBL" id="PSC69174.1"/>
    </source>
</evidence>
<dbReference type="SUPFAM" id="SSF81606">
    <property type="entry name" value="PP2C-like"/>
    <property type="match status" value="1"/>
</dbReference>
<evidence type="ECO:0000313" key="4">
    <source>
        <dbReference type="Proteomes" id="UP000239649"/>
    </source>
</evidence>
<sequence>MRAITPEPPPGGGSCPSGTSAAFVNQRPLSRVSEDCALIDEALMTRWSSASSSGRRNEDCSVAVCRPWPITAGGSPIKLQQHLAPSYHLFAVFDGHNGASAARCAEAAVVPALEVALPAWHAATAQLASQLQEALVLTCLELQRQVACAGTHGGCTATLVLQVGRLVTVASLGSSRCVLDPGTGPWVELSEDHTLSVSWRERQRLAAAGCHVAAQDSEGQGPAATPARGDGVPRLWPGGLKLGRSLGDFNIGEALLPLPHIKQVVLPPGGGRLVLATDGVWGHTCAALRRTMRAAPVEAAAQLVIKALRGAHSDASVIVADALPPGCDWAGVRRRQEQAQEQAAGRSGLRRALRLLGMTRSSSDPALASHVEEQPSVKLIADYDSADVLGLVPGSSGASLGRASAGGLSTRGSWARISSSGSSSSGSIRSWTEGLWELSAGDACCGGAADGDAACEPPSPWCTEGKAAVLLAAMVDAREIWRTVRAQHALTLARANRASLQRRSSPPVVLTAAAVGPVPPLPHIALGATSPQRMPAGIRRGSSSCSTPRSTPGSDATPLSLTPLKRVSFRAYERAIVAAHVRYAPVPDHGPSRPVAIPPAGTAQF</sequence>
<dbReference type="GO" id="GO:0004722">
    <property type="term" value="F:protein serine/threonine phosphatase activity"/>
    <property type="evidence" value="ECO:0007669"/>
    <property type="project" value="InterPro"/>
</dbReference>
<dbReference type="OrthoDB" id="10264738at2759"/>
<dbReference type="Proteomes" id="UP000239649">
    <property type="component" value="Unassembled WGS sequence"/>
</dbReference>
<dbReference type="SMART" id="SM00332">
    <property type="entry name" value="PP2Cc"/>
    <property type="match status" value="1"/>
</dbReference>
<dbReference type="PROSITE" id="PS51746">
    <property type="entry name" value="PPM_2"/>
    <property type="match status" value="1"/>
</dbReference>
<dbReference type="EMBL" id="LHPF02000029">
    <property type="protein sequence ID" value="PSC69174.1"/>
    <property type="molecule type" value="Genomic_DNA"/>
</dbReference>
<evidence type="ECO:0000256" key="1">
    <source>
        <dbReference type="SAM" id="MobiDB-lite"/>
    </source>
</evidence>
<dbReference type="AlphaFoldDB" id="A0A2P6V522"/>
<name>A0A2P6V522_9CHLO</name>